<feature type="domain" description="Aminoglycoside phosphotransferase" evidence="1">
    <location>
        <begin position="58"/>
        <end position="227"/>
    </location>
</feature>
<proteinExistence type="predicted"/>
<evidence type="ECO:0000313" key="3">
    <source>
        <dbReference type="Proteomes" id="UP000014127"/>
    </source>
</evidence>
<dbReference type="PANTHER" id="PTHR21310">
    <property type="entry name" value="AMINOGLYCOSIDE PHOSPHOTRANSFERASE-RELATED-RELATED"/>
    <property type="match status" value="1"/>
</dbReference>
<dbReference type="InterPro" id="IPR011009">
    <property type="entry name" value="Kinase-like_dom_sf"/>
</dbReference>
<dbReference type="InterPro" id="IPR002575">
    <property type="entry name" value="Aminoglycoside_PTrfase"/>
</dbReference>
<accession>S1NBQ3</accession>
<dbReference type="eggNOG" id="ENOG5033TZQ">
    <property type="taxonomic scope" value="Bacteria"/>
</dbReference>
<dbReference type="SUPFAM" id="SSF56112">
    <property type="entry name" value="Protein kinase-like (PK-like)"/>
    <property type="match status" value="1"/>
</dbReference>
<evidence type="ECO:0000313" key="2">
    <source>
        <dbReference type="EMBL" id="EOT40275.1"/>
    </source>
</evidence>
<evidence type="ECO:0000259" key="1">
    <source>
        <dbReference type="Pfam" id="PF01636"/>
    </source>
</evidence>
<dbReference type="STRING" id="44009.RV01_GL001546"/>
<comment type="caution">
    <text evidence="2">The sequence shown here is derived from an EMBL/GenBank/DDBJ whole genome shotgun (WGS) entry which is preliminary data.</text>
</comment>
<dbReference type="Pfam" id="PF01636">
    <property type="entry name" value="APH"/>
    <property type="match status" value="1"/>
</dbReference>
<dbReference type="PATRIC" id="fig|1139219.3.peg.2074"/>
<dbReference type="EMBL" id="AHYR01000009">
    <property type="protein sequence ID" value="EOT40275.1"/>
    <property type="molecule type" value="Genomic_DNA"/>
</dbReference>
<sequence length="310" mass="34765">MANKTYFTATIHDIASWLAIYQSKNAFAPLIQAIFEKEQLPYGPLKNLTSASNAIFGVGKDYVIKLFMPTETSYSNPLAAKIEKAGLTHANRVIPSPKLFASGIIYDKYNFSYLIMEQIAGIDFTAFSPAEKRPFVPTVKEFSHNLATFFPDPDIPILTKEECLSNPRWSVFPESFQAERKKIILTTNFDAPVFVHGDFKAANLLCTASNQLNVIDFADCYFAPKEYEWPYLIFGLFGCDTAMINTYFAKELDATFIQTLTGAFLMHKFGANLLSQIFDLKHIDLATITSLPALTTVLTECLAQETFLTE</sequence>
<keyword evidence="3" id="KW-1185">Reference proteome</keyword>
<reference evidence="2 3" key="1">
    <citation type="submission" date="2013-03" db="EMBL/GenBank/DDBJ databases">
        <title>The Genome Sequence of Enterococcus dispar ATCC_51266 (Illumina only assembly).</title>
        <authorList>
            <consortium name="The Broad Institute Genomics Platform"/>
            <consortium name="The Broad Institute Genome Sequencing Center for Infectious Disease"/>
            <person name="Earl A."/>
            <person name="Russ C."/>
            <person name="Gilmore M."/>
            <person name="Surin D."/>
            <person name="Walker B."/>
            <person name="Young S."/>
            <person name="Zeng Q."/>
            <person name="Gargeya S."/>
            <person name="Fitzgerald M."/>
            <person name="Haas B."/>
            <person name="Abouelleil A."/>
            <person name="Allen A.W."/>
            <person name="Alvarado L."/>
            <person name="Arachchi H.M."/>
            <person name="Berlin A.M."/>
            <person name="Chapman S.B."/>
            <person name="Gainer-Dewar J."/>
            <person name="Goldberg J."/>
            <person name="Griggs A."/>
            <person name="Gujja S."/>
            <person name="Hansen M."/>
            <person name="Howarth C."/>
            <person name="Imamovic A."/>
            <person name="Ireland A."/>
            <person name="Larimer J."/>
            <person name="McCowan C."/>
            <person name="Murphy C."/>
            <person name="Pearson M."/>
            <person name="Poon T.W."/>
            <person name="Priest M."/>
            <person name="Roberts A."/>
            <person name="Saif S."/>
            <person name="Shea T."/>
            <person name="Sisk P."/>
            <person name="Sykes S."/>
            <person name="Wortman J."/>
            <person name="Nusbaum C."/>
            <person name="Birren B."/>
        </authorList>
    </citation>
    <scope>NUCLEOTIDE SEQUENCE [LARGE SCALE GENOMIC DNA]</scope>
    <source>
        <strain evidence="2 3">ATCC 51266</strain>
    </source>
</reference>
<dbReference type="Gene3D" id="1.10.510.10">
    <property type="entry name" value="Transferase(Phosphotransferase) domain 1"/>
    <property type="match status" value="1"/>
</dbReference>
<dbReference type="AlphaFoldDB" id="S1NBQ3"/>
<dbReference type="RefSeq" id="WP_016173266.1">
    <property type="nucleotide sequence ID" value="NZ_ASWK01000001.1"/>
</dbReference>
<protein>
    <recommendedName>
        <fullName evidence="1">Aminoglycoside phosphotransferase domain-containing protein</fullName>
    </recommendedName>
</protein>
<organism evidence="2 3">
    <name type="scientific">Enterococcus dispar ATCC 51266</name>
    <dbReference type="NCBI Taxonomy" id="1139219"/>
    <lineage>
        <taxon>Bacteria</taxon>
        <taxon>Bacillati</taxon>
        <taxon>Bacillota</taxon>
        <taxon>Bacilli</taxon>
        <taxon>Lactobacillales</taxon>
        <taxon>Enterococcaceae</taxon>
        <taxon>Enterococcus</taxon>
    </lineage>
</organism>
<dbReference type="Proteomes" id="UP000014127">
    <property type="component" value="Unassembled WGS sequence"/>
</dbReference>
<name>S1NBQ3_9ENTE</name>
<dbReference type="PANTHER" id="PTHR21310:SF15">
    <property type="entry name" value="AMINOGLYCOSIDE PHOSPHOTRANSFERASE DOMAIN-CONTAINING PROTEIN"/>
    <property type="match status" value="1"/>
</dbReference>
<dbReference type="OrthoDB" id="2932541at2"/>
<dbReference type="HOGENOM" id="CLU_911337_0_0_9"/>
<dbReference type="InterPro" id="IPR051678">
    <property type="entry name" value="AGP_Transferase"/>
</dbReference>
<gene>
    <name evidence="2" type="ORF">OMK_02127</name>
</gene>